<protein>
    <recommendedName>
        <fullName evidence="2">DNA ligase D 3'-phosphoesterase domain-containing protein</fullName>
    </recommendedName>
</protein>
<organism evidence="3 4">
    <name type="scientific">Setomelanomma holmii</name>
    <dbReference type="NCBI Taxonomy" id="210430"/>
    <lineage>
        <taxon>Eukaryota</taxon>
        <taxon>Fungi</taxon>
        <taxon>Dikarya</taxon>
        <taxon>Ascomycota</taxon>
        <taxon>Pezizomycotina</taxon>
        <taxon>Dothideomycetes</taxon>
        <taxon>Pleosporomycetidae</taxon>
        <taxon>Pleosporales</taxon>
        <taxon>Pleosporineae</taxon>
        <taxon>Phaeosphaeriaceae</taxon>
        <taxon>Setomelanomma</taxon>
    </lineage>
</organism>
<dbReference type="InterPro" id="IPR014144">
    <property type="entry name" value="LigD_PE_domain"/>
</dbReference>
<feature type="region of interest" description="Disordered" evidence="1">
    <location>
        <begin position="1"/>
        <end position="40"/>
    </location>
</feature>
<dbReference type="PANTHER" id="PTHR39465:SF1">
    <property type="entry name" value="DNA LIGASE D 3'-PHOSPHOESTERASE DOMAIN-CONTAINING PROTEIN"/>
    <property type="match status" value="1"/>
</dbReference>
<gene>
    <name evidence="3" type="ORF">EK21DRAFT_63664</name>
</gene>
<accession>A0A9P4HAU9</accession>
<evidence type="ECO:0000256" key="1">
    <source>
        <dbReference type="SAM" id="MobiDB-lite"/>
    </source>
</evidence>
<dbReference type="Pfam" id="PF13298">
    <property type="entry name" value="LigD_N"/>
    <property type="match status" value="1"/>
</dbReference>
<feature type="region of interest" description="Disordered" evidence="1">
    <location>
        <begin position="180"/>
        <end position="224"/>
    </location>
</feature>
<dbReference type="Proteomes" id="UP000799777">
    <property type="component" value="Unassembled WGS sequence"/>
</dbReference>
<evidence type="ECO:0000313" key="4">
    <source>
        <dbReference type="Proteomes" id="UP000799777"/>
    </source>
</evidence>
<keyword evidence="4" id="KW-1185">Reference proteome</keyword>
<feature type="compositionally biased region" description="Low complexity" evidence="1">
    <location>
        <begin position="286"/>
        <end position="299"/>
    </location>
</feature>
<feature type="compositionally biased region" description="Basic residues" evidence="1">
    <location>
        <begin position="264"/>
        <end position="281"/>
    </location>
</feature>
<sequence length="412" mass="46127">MAIPSSLARDISPPPPLKRRKTAGVSSPSGTHTPSEDIGPTLAAIEAGKAKIDDHLNYFKNHLAKAFRKTPPEGPRLSIDDFAALYHNNQHHDGNHFVIHQHNHPKAGVHYDLRLQFSESSSMSFAVPKGLPGNPNSRSTGRMAIETRVHNYWNHLIESASSKTGSLLIWDTGTYEVLPRKKEGTRGRGMPSPQTTDDEESESDSDSGMKTPNIGSPSGEEHENEKLITAFQTRYIRLRLHGTRLPRGYTIIMRLPSNEIIKRPTARRKGRRKRNDKHNRRHSDSDMASDAVDSSPIQDQDPDQDLDTNTDEDAQTRVSNAYPGSTNDVGLVHQRHWFLQLDRHNSGFVLDRTDGGKGMWVRDEGERGFEPFFVRGRDFERSVVTGRLARDVESDEGVEGFVGRGGWVGIEH</sequence>
<proteinExistence type="predicted"/>
<feature type="compositionally biased region" description="Acidic residues" evidence="1">
    <location>
        <begin position="196"/>
        <end position="205"/>
    </location>
</feature>
<feature type="domain" description="DNA ligase D 3'-phosphoesterase" evidence="2">
    <location>
        <begin position="100"/>
        <end position="252"/>
    </location>
</feature>
<feature type="region of interest" description="Disordered" evidence="1">
    <location>
        <begin position="262"/>
        <end position="310"/>
    </location>
</feature>
<reference evidence="3" key="1">
    <citation type="journal article" date="2020" name="Stud. Mycol.">
        <title>101 Dothideomycetes genomes: a test case for predicting lifestyles and emergence of pathogens.</title>
        <authorList>
            <person name="Haridas S."/>
            <person name="Albert R."/>
            <person name="Binder M."/>
            <person name="Bloem J."/>
            <person name="Labutti K."/>
            <person name="Salamov A."/>
            <person name="Andreopoulos B."/>
            <person name="Baker S."/>
            <person name="Barry K."/>
            <person name="Bills G."/>
            <person name="Bluhm B."/>
            <person name="Cannon C."/>
            <person name="Castanera R."/>
            <person name="Culley D."/>
            <person name="Daum C."/>
            <person name="Ezra D."/>
            <person name="Gonzalez J."/>
            <person name="Henrissat B."/>
            <person name="Kuo A."/>
            <person name="Liang C."/>
            <person name="Lipzen A."/>
            <person name="Lutzoni F."/>
            <person name="Magnuson J."/>
            <person name="Mondo S."/>
            <person name="Nolan M."/>
            <person name="Ohm R."/>
            <person name="Pangilinan J."/>
            <person name="Park H.-J."/>
            <person name="Ramirez L."/>
            <person name="Alfaro M."/>
            <person name="Sun H."/>
            <person name="Tritt A."/>
            <person name="Yoshinaga Y."/>
            <person name="Zwiers L.-H."/>
            <person name="Turgeon B."/>
            <person name="Goodwin S."/>
            <person name="Spatafora J."/>
            <person name="Crous P."/>
            <person name="Grigoriev I."/>
        </authorList>
    </citation>
    <scope>NUCLEOTIDE SEQUENCE</scope>
    <source>
        <strain evidence="3">CBS 110217</strain>
    </source>
</reference>
<name>A0A9P4HAU9_9PLEO</name>
<feature type="compositionally biased region" description="Polar residues" evidence="1">
    <location>
        <begin position="24"/>
        <end position="33"/>
    </location>
</feature>
<dbReference type="PANTHER" id="PTHR39465">
    <property type="entry name" value="DNA LIGASE D, 3'-PHOSPHOESTERASE DOMAIN"/>
    <property type="match status" value="1"/>
</dbReference>
<dbReference type="AlphaFoldDB" id="A0A9P4HAU9"/>
<evidence type="ECO:0000313" key="3">
    <source>
        <dbReference type="EMBL" id="KAF2031268.1"/>
    </source>
</evidence>
<comment type="caution">
    <text evidence="3">The sequence shown here is derived from an EMBL/GenBank/DDBJ whole genome shotgun (WGS) entry which is preliminary data.</text>
</comment>
<evidence type="ECO:0000259" key="2">
    <source>
        <dbReference type="Pfam" id="PF13298"/>
    </source>
</evidence>
<dbReference type="EMBL" id="ML978182">
    <property type="protein sequence ID" value="KAF2031268.1"/>
    <property type="molecule type" value="Genomic_DNA"/>
</dbReference>
<dbReference type="OrthoDB" id="2588098at2759"/>
<feature type="compositionally biased region" description="Acidic residues" evidence="1">
    <location>
        <begin position="300"/>
        <end position="310"/>
    </location>
</feature>